<name>A0ABP6C7G1_9ACTN</name>
<dbReference type="SUPFAM" id="SSF55811">
    <property type="entry name" value="Nudix"/>
    <property type="match status" value="1"/>
</dbReference>
<dbReference type="EMBL" id="BAAARJ010000005">
    <property type="protein sequence ID" value="GAA2606272.1"/>
    <property type="molecule type" value="Genomic_DNA"/>
</dbReference>
<dbReference type="RefSeq" id="WP_344564235.1">
    <property type="nucleotide sequence ID" value="NZ_BAAARJ010000005.1"/>
</dbReference>
<gene>
    <name evidence="1" type="ORF">GCM10009863_19700</name>
</gene>
<reference evidence="2" key="1">
    <citation type="journal article" date="2019" name="Int. J. Syst. Evol. Microbiol.">
        <title>The Global Catalogue of Microorganisms (GCM) 10K type strain sequencing project: providing services to taxonomists for standard genome sequencing and annotation.</title>
        <authorList>
            <consortium name="The Broad Institute Genomics Platform"/>
            <consortium name="The Broad Institute Genome Sequencing Center for Infectious Disease"/>
            <person name="Wu L."/>
            <person name="Ma J."/>
        </authorList>
    </citation>
    <scope>NUCLEOTIDE SEQUENCE [LARGE SCALE GENOMIC DNA]</scope>
    <source>
        <strain evidence="2">JCM 16373</strain>
    </source>
</reference>
<proteinExistence type="predicted"/>
<evidence type="ECO:0008006" key="3">
    <source>
        <dbReference type="Google" id="ProtNLM"/>
    </source>
</evidence>
<evidence type="ECO:0000313" key="1">
    <source>
        <dbReference type="EMBL" id="GAA2606272.1"/>
    </source>
</evidence>
<sequence length="73" mass="8183">MQACKREIHEELDIRPVIGRLLVVTWAPNREEGDKVLFLFDGGRLGADECRRIVRTSADALCCRPTGFVATLP</sequence>
<comment type="caution">
    <text evidence="1">The sequence shown here is derived from an EMBL/GenBank/DDBJ whole genome shotgun (WGS) entry which is preliminary data.</text>
</comment>
<dbReference type="Proteomes" id="UP001501447">
    <property type="component" value="Unassembled WGS sequence"/>
</dbReference>
<dbReference type="InterPro" id="IPR015797">
    <property type="entry name" value="NUDIX_hydrolase-like_dom_sf"/>
</dbReference>
<keyword evidence="2" id="KW-1185">Reference proteome</keyword>
<evidence type="ECO:0000313" key="2">
    <source>
        <dbReference type="Proteomes" id="UP001501447"/>
    </source>
</evidence>
<accession>A0ABP6C7G1</accession>
<protein>
    <recommendedName>
        <fullName evidence="3">Nudix hydrolase domain-containing protein</fullName>
    </recommendedName>
</protein>
<organism evidence="1 2">
    <name type="scientific">Streptomyces axinellae</name>
    <dbReference type="NCBI Taxonomy" id="552788"/>
    <lineage>
        <taxon>Bacteria</taxon>
        <taxon>Bacillati</taxon>
        <taxon>Actinomycetota</taxon>
        <taxon>Actinomycetes</taxon>
        <taxon>Kitasatosporales</taxon>
        <taxon>Streptomycetaceae</taxon>
        <taxon>Streptomyces</taxon>
    </lineage>
</organism>